<dbReference type="SUPFAM" id="SSF56784">
    <property type="entry name" value="HAD-like"/>
    <property type="match status" value="1"/>
</dbReference>
<sequence>MASTSLESRRAAVRERLAAPFGSWDIDIERDDLGTSALSIVERIDDENNTKTVGIWKNTYFVKTVDNNHHGAYQCFIGDIFRQLLMMLIAEEECTPRLVGRVFDEGAICGYIHWQRLGCVLDPGVDSRLRANSTSLPSPREQIYALQKLVDRLHEAGVDSTFARHDLTKLIHQFKEGYHRILRVYAIANLPTPDWDILKTKTIEWAAFDRVFASGVAGARIPDPDFFRHVEEAGCSPTDSLFMDYESVKAARSVATWLGARRSWWHA</sequence>
<dbReference type="Proteomes" id="UP000298030">
    <property type="component" value="Unassembled WGS sequence"/>
</dbReference>
<dbReference type="STRING" id="71717.A0A4Y7TVJ3"/>
<dbReference type="OrthoDB" id="1668230at2759"/>
<dbReference type="AlphaFoldDB" id="A0A4Y7TVJ3"/>
<evidence type="ECO:0000313" key="1">
    <source>
        <dbReference type="EMBL" id="TEB38183.1"/>
    </source>
</evidence>
<evidence type="ECO:0000313" key="2">
    <source>
        <dbReference type="Proteomes" id="UP000298030"/>
    </source>
</evidence>
<dbReference type="InterPro" id="IPR023214">
    <property type="entry name" value="HAD_sf"/>
</dbReference>
<organism evidence="1 2">
    <name type="scientific">Coprinellus micaceus</name>
    <name type="common">Glistening ink-cap mushroom</name>
    <name type="synonym">Coprinus micaceus</name>
    <dbReference type="NCBI Taxonomy" id="71717"/>
    <lineage>
        <taxon>Eukaryota</taxon>
        <taxon>Fungi</taxon>
        <taxon>Dikarya</taxon>
        <taxon>Basidiomycota</taxon>
        <taxon>Agaricomycotina</taxon>
        <taxon>Agaricomycetes</taxon>
        <taxon>Agaricomycetidae</taxon>
        <taxon>Agaricales</taxon>
        <taxon>Agaricineae</taxon>
        <taxon>Psathyrellaceae</taxon>
        <taxon>Coprinellus</taxon>
    </lineage>
</organism>
<name>A0A4Y7TVJ3_COPMI</name>
<keyword evidence="2" id="KW-1185">Reference proteome</keyword>
<accession>A0A4Y7TVJ3</accession>
<reference evidence="1 2" key="1">
    <citation type="journal article" date="2019" name="Nat. Ecol. Evol.">
        <title>Megaphylogeny resolves global patterns of mushroom evolution.</title>
        <authorList>
            <person name="Varga T."/>
            <person name="Krizsan K."/>
            <person name="Foldi C."/>
            <person name="Dima B."/>
            <person name="Sanchez-Garcia M."/>
            <person name="Sanchez-Ramirez S."/>
            <person name="Szollosi G.J."/>
            <person name="Szarkandi J.G."/>
            <person name="Papp V."/>
            <person name="Albert L."/>
            <person name="Andreopoulos W."/>
            <person name="Angelini C."/>
            <person name="Antonin V."/>
            <person name="Barry K.W."/>
            <person name="Bougher N.L."/>
            <person name="Buchanan P."/>
            <person name="Buyck B."/>
            <person name="Bense V."/>
            <person name="Catcheside P."/>
            <person name="Chovatia M."/>
            <person name="Cooper J."/>
            <person name="Damon W."/>
            <person name="Desjardin D."/>
            <person name="Finy P."/>
            <person name="Geml J."/>
            <person name="Haridas S."/>
            <person name="Hughes K."/>
            <person name="Justo A."/>
            <person name="Karasinski D."/>
            <person name="Kautmanova I."/>
            <person name="Kiss B."/>
            <person name="Kocsube S."/>
            <person name="Kotiranta H."/>
            <person name="LaButti K.M."/>
            <person name="Lechner B.E."/>
            <person name="Liimatainen K."/>
            <person name="Lipzen A."/>
            <person name="Lukacs Z."/>
            <person name="Mihaltcheva S."/>
            <person name="Morgado L.N."/>
            <person name="Niskanen T."/>
            <person name="Noordeloos M.E."/>
            <person name="Ohm R.A."/>
            <person name="Ortiz-Santana B."/>
            <person name="Ovrebo C."/>
            <person name="Racz N."/>
            <person name="Riley R."/>
            <person name="Savchenko A."/>
            <person name="Shiryaev A."/>
            <person name="Soop K."/>
            <person name="Spirin V."/>
            <person name="Szebenyi C."/>
            <person name="Tomsovsky M."/>
            <person name="Tulloss R.E."/>
            <person name="Uehling J."/>
            <person name="Grigoriev I.V."/>
            <person name="Vagvolgyi C."/>
            <person name="Papp T."/>
            <person name="Martin F.M."/>
            <person name="Miettinen O."/>
            <person name="Hibbett D.S."/>
            <person name="Nagy L.G."/>
        </authorList>
    </citation>
    <scope>NUCLEOTIDE SEQUENCE [LARGE SCALE GENOMIC DNA]</scope>
    <source>
        <strain evidence="1 2">FP101781</strain>
    </source>
</reference>
<protein>
    <submittedName>
        <fullName evidence="1">Uncharacterized protein</fullName>
    </submittedName>
</protein>
<proteinExistence type="predicted"/>
<dbReference type="Gene3D" id="3.40.50.1000">
    <property type="entry name" value="HAD superfamily/HAD-like"/>
    <property type="match status" value="1"/>
</dbReference>
<dbReference type="EMBL" id="QPFP01000003">
    <property type="protein sequence ID" value="TEB38183.1"/>
    <property type="molecule type" value="Genomic_DNA"/>
</dbReference>
<comment type="caution">
    <text evidence="1">The sequence shown here is derived from an EMBL/GenBank/DDBJ whole genome shotgun (WGS) entry which is preliminary data.</text>
</comment>
<dbReference type="InterPro" id="IPR036412">
    <property type="entry name" value="HAD-like_sf"/>
</dbReference>
<gene>
    <name evidence="1" type="ORF">FA13DRAFT_729221</name>
</gene>